<feature type="compositionally biased region" description="Polar residues" evidence="1">
    <location>
        <begin position="64"/>
        <end position="74"/>
    </location>
</feature>
<evidence type="ECO:0000313" key="3">
    <source>
        <dbReference type="EMBL" id="RKT68465.1"/>
    </source>
</evidence>
<feature type="transmembrane region" description="Helical" evidence="2">
    <location>
        <begin position="27"/>
        <end position="48"/>
    </location>
</feature>
<sequence>MYCEHAVVEDLRVMLNSRSVKLQTCKGLAIVASGVVAVVTAMMLWGVAAPASTTTPSAAPTDEVSFSRQTMRWG</sequence>
<proteinExistence type="predicted"/>
<keyword evidence="2" id="KW-1133">Transmembrane helix</keyword>
<evidence type="ECO:0000256" key="1">
    <source>
        <dbReference type="SAM" id="MobiDB-lite"/>
    </source>
</evidence>
<feature type="compositionally biased region" description="Low complexity" evidence="1">
    <location>
        <begin position="52"/>
        <end position="61"/>
    </location>
</feature>
<dbReference type="AlphaFoldDB" id="A0A495X5H8"/>
<keyword evidence="4" id="KW-1185">Reference proteome</keyword>
<accession>A0A495X5H8</accession>
<organism evidence="3 4">
    <name type="scientific">Saccharothrix variisporea</name>
    <dbReference type="NCBI Taxonomy" id="543527"/>
    <lineage>
        <taxon>Bacteria</taxon>
        <taxon>Bacillati</taxon>
        <taxon>Actinomycetota</taxon>
        <taxon>Actinomycetes</taxon>
        <taxon>Pseudonocardiales</taxon>
        <taxon>Pseudonocardiaceae</taxon>
        <taxon>Saccharothrix</taxon>
    </lineage>
</organism>
<dbReference type="EMBL" id="RBXR01000001">
    <property type="protein sequence ID" value="RKT68465.1"/>
    <property type="molecule type" value="Genomic_DNA"/>
</dbReference>
<feature type="region of interest" description="Disordered" evidence="1">
    <location>
        <begin position="52"/>
        <end position="74"/>
    </location>
</feature>
<dbReference type="Proteomes" id="UP000272729">
    <property type="component" value="Unassembled WGS sequence"/>
</dbReference>
<evidence type="ECO:0000256" key="2">
    <source>
        <dbReference type="SAM" id="Phobius"/>
    </source>
</evidence>
<keyword evidence="2" id="KW-0812">Transmembrane</keyword>
<gene>
    <name evidence="3" type="ORF">DFJ66_1650</name>
</gene>
<protein>
    <submittedName>
        <fullName evidence="3">Uncharacterized protein</fullName>
    </submittedName>
</protein>
<keyword evidence="2" id="KW-0472">Membrane</keyword>
<evidence type="ECO:0000313" key="4">
    <source>
        <dbReference type="Proteomes" id="UP000272729"/>
    </source>
</evidence>
<name>A0A495X5H8_9PSEU</name>
<comment type="caution">
    <text evidence="3">The sequence shown here is derived from an EMBL/GenBank/DDBJ whole genome shotgun (WGS) entry which is preliminary data.</text>
</comment>
<reference evidence="3 4" key="1">
    <citation type="submission" date="2018-10" db="EMBL/GenBank/DDBJ databases">
        <title>Sequencing the genomes of 1000 actinobacteria strains.</title>
        <authorList>
            <person name="Klenk H.-P."/>
        </authorList>
    </citation>
    <scope>NUCLEOTIDE SEQUENCE [LARGE SCALE GENOMIC DNA]</scope>
    <source>
        <strain evidence="3 4">DSM 43911</strain>
    </source>
</reference>